<gene>
    <name evidence="1" type="ORF">GGD56_005596</name>
</gene>
<proteinExistence type="predicted"/>
<organism evidence="1 2">
    <name type="scientific">Rhizobium mongolense</name>
    <dbReference type="NCBI Taxonomy" id="57676"/>
    <lineage>
        <taxon>Bacteria</taxon>
        <taxon>Pseudomonadati</taxon>
        <taxon>Pseudomonadota</taxon>
        <taxon>Alphaproteobacteria</taxon>
        <taxon>Hyphomicrobiales</taxon>
        <taxon>Rhizobiaceae</taxon>
        <taxon>Rhizobium/Agrobacterium group</taxon>
        <taxon>Rhizobium</taxon>
    </lineage>
</organism>
<evidence type="ECO:0000313" key="2">
    <source>
        <dbReference type="Proteomes" id="UP000551353"/>
    </source>
</evidence>
<protein>
    <submittedName>
        <fullName evidence="1">Uncharacterized protein</fullName>
    </submittedName>
</protein>
<name>A0ABR6IVD2_9HYPH</name>
<evidence type="ECO:0000313" key="1">
    <source>
        <dbReference type="EMBL" id="MBB4231718.1"/>
    </source>
</evidence>
<accession>A0ABR6IVD2</accession>
<sequence>MQSKIQGNYEGTAPRLAAHFFVESTLLFNDSMVGDVIRFIETLRRDIP</sequence>
<dbReference type="Proteomes" id="UP000551353">
    <property type="component" value="Unassembled WGS sequence"/>
</dbReference>
<dbReference type="RefSeq" id="WP_022718348.1">
    <property type="nucleotide sequence ID" value="NZ_JACIFX010000008.1"/>
</dbReference>
<dbReference type="EMBL" id="JACIFX010000008">
    <property type="protein sequence ID" value="MBB4231718.1"/>
    <property type="molecule type" value="Genomic_DNA"/>
</dbReference>
<comment type="caution">
    <text evidence="1">The sequence shown here is derived from an EMBL/GenBank/DDBJ whole genome shotgun (WGS) entry which is preliminary data.</text>
</comment>
<keyword evidence="2" id="KW-1185">Reference proteome</keyword>
<reference evidence="1 2" key="1">
    <citation type="submission" date="2020-08" db="EMBL/GenBank/DDBJ databases">
        <title>Genomic Encyclopedia of Type Strains, Phase IV (KMG-V): Genome sequencing to study the core and pangenomes of soil and plant-associated prokaryotes.</title>
        <authorList>
            <person name="Whitman W."/>
        </authorList>
    </citation>
    <scope>NUCLEOTIDE SEQUENCE [LARGE SCALE GENOMIC DNA]</scope>
    <source>
        <strain evidence="1 2">SEMIA 4087</strain>
    </source>
</reference>